<dbReference type="Pfam" id="PF01810">
    <property type="entry name" value="LysE"/>
    <property type="match status" value="1"/>
</dbReference>
<evidence type="ECO:0000256" key="5">
    <source>
        <dbReference type="ARBA" id="ARBA00023136"/>
    </source>
</evidence>
<evidence type="ECO:0000313" key="8">
    <source>
        <dbReference type="EMBL" id="GAA2449850.1"/>
    </source>
</evidence>
<organism evidence="8 9">
    <name type="scientific">Streptomyces macrosporus</name>
    <dbReference type="NCBI Taxonomy" id="44032"/>
    <lineage>
        <taxon>Bacteria</taxon>
        <taxon>Bacillati</taxon>
        <taxon>Actinomycetota</taxon>
        <taxon>Actinomycetes</taxon>
        <taxon>Kitasatosporales</taxon>
        <taxon>Streptomycetaceae</taxon>
        <taxon>Streptomyces</taxon>
    </lineage>
</organism>
<reference evidence="8 9" key="1">
    <citation type="journal article" date="2019" name="Int. J. Syst. Evol. Microbiol.">
        <title>The Global Catalogue of Microorganisms (GCM) 10K type strain sequencing project: providing services to taxonomists for standard genome sequencing and annotation.</title>
        <authorList>
            <consortium name="The Broad Institute Genomics Platform"/>
            <consortium name="The Broad Institute Genome Sequencing Center for Infectious Disease"/>
            <person name="Wu L."/>
            <person name="Ma J."/>
        </authorList>
    </citation>
    <scope>NUCLEOTIDE SEQUENCE [LARGE SCALE GENOMIC DNA]</scope>
    <source>
        <strain evidence="8 9">JCM 6305</strain>
    </source>
</reference>
<evidence type="ECO:0000256" key="6">
    <source>
        <dbReference type="SAM" id="MobiDB-lite"/>
    </source>
</evidence>
<keyword evidence="2" id="KW-1003">Cell membrane</keyword>
<dbReference type="PANTHER" id="PTHR30086">
    <property type="entry name" value="ARGININE EXPORTER PROTEIN ARGO"/>
    <property type="match status" value="1"/>
</dbReference>
<dbReference type="InterPro" id="IPR001123">
    <property type="entry name" value="LeuE-type"/>
</dbReference>
<evidence type="ECO:0000256" key="3">
    <source>
        <dbReference type="ARBA" id="ARBA00022692"/>
    </source>
</evidence>
<evidence type="ECO:0000313" key="9">
    <source>
        <dbReference type="Proteomes" id="UP001501638"/>
    </source>
</evidence>
<keyword evidence="9" id="KW-1185">Reference proteome</keyword>
<keyword evidence="3 7" id="KW-0812">Transmembrane</keyword>
<evidence type="ECO:0000256" key="4">
    <source>
        <dbReference type="ARBA" id="ARBA00022989"/>
    </source>
</evidence>
<proteinExistence type="predicted"/>
<feature type="transmembrane region" description="Helical" evidence="7">
    <location>
        <begin position="72"/>
        <end position="89"/>
    </location>
</feature>
<comment type="caution">
    <text evidence="8">The sequence shown here is derived from an EMBL/GenBank/DDBJ whole genome shotgun (WGS) entry which is preliminary data.</text>
</comment>
<name>A0ABN3K8T6_9ACTN</name>
<feature type="region of interest" description="Disordered" evidence="6">
    <location>
        <begin position="101"/>
        <end position="120"/>
    </location>
</feature>
<evidence type="ECO:0000256" key="1">
    <source>
        <dbReference type="ARBA" id="ARBA00004651"/>
    </source>
</evidence>
<dbReference type="Proteomes" id="UP001501638">
    <property type="component" value="Unassembled WGS sequence"/>
</dbReference>
<keyword evidence="5 7" id="KW-0472">Membrane</keyword>
<sequence length="224" mass="23419">MHQTLLPFLGACLLIAASPGPSTVLIIRRSLVGRRDGMATVLGNETGVFVWGVVAAFGLTALLTASRLAYDAMRVVGAVVLVVFGVQALRAARRLRGSAAAGVGETGDAGGAEETGDARSAPSARSSAWASYRAGLALNLANPKAAVFALSFLPQFVPAGAPKLPTMVALAALWAVFEVGYYACYVWGVHRMRRLLDRASVRRRLEQISGGVLIALGLRMALEG</sequence>
<dbReference type="PIRSF" id="PIRSF006324">
    <property type="entry name" value="LeuE"/>
    <property type="match status" value="1"/>
</dbReference>
<dbReference type="RefSeq" id="WP_344324278.1">
    <property type="nucleotide sequence ID" value="NZ_BAAASZ010000026.1"/>
</dbReference>
<accession>A0ABN3K8T6</accession>
<feature type="transmembrane region" description="Helical" evidence="7">
    <location>
        <begin position="48"/>
        <end position="65"/>
    </location>
</feature>
<protein>
    <submittedName>
        <fullName evidence="8">LysE family translocator</fullName>
    </submittedName>
</protein>
<gene>
    <name evidence="8" type="ORF">GCM10010405_36700</name>
</gene>
<keyword evidence="4 7" id="KW-1133">Transmembrane helix</keyword>
<comment type="subcellular location">
    <subcellularLocation>
        <location evidence="1">Cell membrane</location>
        <topology evidence="1">Multi-pass membrane protein</topology>
    </subcellularLocation>
</comment>
<dbReference type="EMBL" id="BAAASZ010000026">
    <property type="protein sequence ID" value="GAA2449850.1"/>
    <property type="molecule type" value="Genomic_DNA"/>
</dbReference>
<feature type="transmembrane region" description="Helical" evidence="7">
    <location>
        <begin position="164"/>
        <end position="184"/>
    </location>
</feature>
<dbReference type="PANTHER" id="PTHR30086:SF20">
    <property type="entry name" value="ARGININE EXPORTER PROTEIN ARGO-RELATED"/>
    <property type="match status" value="1"/>
</dbReference>
<evidence type="ECO:0000256" key="7">
    <source>
        <dbReference type="SAM" id="Phobius"/>
    </source>
</evidence>
<evidence type="ECO:0000256" key="2">
    <source>
        <dbReference type="ARBA" id="ARBA00022475"/>
    </source>
</evidence>